<evidence type="ECO:0000313" key="2">
    <source>
        <dbReference type="Proteomes" id="UP001516400"/>
    </source>
</evidence>
<dbReference type="InterPro" id="IPR036691">
    <property type="entry name" value="Endo/exonu/phosph_ase_sf"/>
</dbReference>
<dbReference type="AlphaFoldDB" id="A0ABD2P0H6"/>
<dbReference type="Proteomes" id="UP001516400">
    <property type="component" value="Unassembled WGS sequence"/>
</dbReference>
<dbReference type="Gene3D" id="3.60.10.10">
    <property type="entry name" value="Endonuclease/exonuclease/phosphatase"/>
    <property type="match status" value="1"/>
</dbReference>
<reference evidence="1 2" key="1">
    <citation type="journal article" date="2021" name="BMC Biol.">
        <title>Horizontally acquired antibacterial genes associated with adaptive radiation of ladybird beetles.</title>
        <authorList>
            <person name="Li H.S."/>
            <person name="Tang X.F."/>
            <person name="Huang Y.H."/>
            <person name="Xu Z.Y."/>
            <person name="Chen M.L."/>
            <person name="Du X.Y."/>
            <person name="Qiu B.Y."/>
            <person name="Chen P.T."/>
            <person name="Zhang W."/>
            <person name="Slipinski A."/>
            <person name="Escalona H.E."/>
            <person name="Waterhouse R.M."/>
            <person name="Zwick A."/>
            <person name="Pang H."/>
        </authorList>
    </citation>
    <scope>NUCLEOTIDE SEQUENCE [LARGE SCALE GENOMIC DNA]</scope>
    <source>
        <strain evidence="1">SYSU2018</strain>
    </source>
</reference>
<name>A0ABD2P0H6_9CUCU</name>
<comment type="caution">
    <text evidence="1">The sequence shown here is derived from an EMBL/GenBank/DDBJ whole genome shotgun (WGS) entry which is preliminary data.</text>
</comment>
<keyword evidence="2" id="KW-1185">Reference proteome</keyword>
<dbReference type="EMBL" id="JABFTP020000165">
    <property type="protein sequence ID" value="KAL3284433.1"/>
    <property type="molecule type" value="Genomic_DNA"/>
</dbReference>
<sequence length="117" mass="13589">MIIYHTKREYQMNGKIEILISNSINRAIISEHWIREANTDQLKMQEYKVAAHFSRKQGYGGALSLNHKEENHMSLPLLRGHSKEGEIEVDGNWMKTHKIIIMPIYRPPSGTIEAFID</sequence>
<protein>
    <submittedName>
        <fullName evidence="1">Uncharacterized protein</fullName>
    </submittedName>
</protein>
<evidence type="ECO:0000313" key="1">
    <source>
        <dbReference type="EMBL" id="KAL3284433.1"/>
    </source>
</evidence>
<proteinExistence type="predicted"/>
<accession>A0ABD2P0H6</accession>
<organism evidence="1 2">
    <name type="scientific">Cryptolaemus montrouzieri</name>
    <dbReference type="NCBI Taxonomy" id="559131"/>
    <lineage>
        <taxon>Eukaryota</taxon>
        <taxon>Metazoa</taxon>
        <taxon>Ecdysozoa</taxon>
        <taxon>Arthropoda</taxon>
        <taxon>Hexapoda</taxon>
        <taxon>Insecta</taxon>
        <taxon>Pterygota</taxon>
        <taxon>Neoptera</taxon>
        <taxon>Endopterygota</taxon>
        <taxon>Coleoptera</taxon>
        <taxon>Polyphaga</taxon>
        <taxon>Cucujiformia</taxon>
        <taxon>Coccinelloidea</taxon>
        <taxon>Coccinellidae</taxon>
        <taxon>Scymninae</taxon>
        <taxon>Scymnini</taxon>
        <taxon>Cryptolaemus</taxon>
    </lineage>
</organism>
<gene>
    <name evidence="1" type="ORF">HHI36_018592</name>
</gene>